<dbReference type="PANTHER" id="PTHR47022">
    <property type="entry name" value="BTB AND MATH DOMAIN-CONTAINING PROTEIN 36-RELATED"/>
    <property type="match status" value="1"/>
</dbReference>
<comment type="caution">
    <text evidence="2">The sequence shown here is derived from an EMBL/GenBank/DDBJ whole genome shotgun (WGS) entry which is preliminary data.</text>
</comment>
<proteinExistence type="predicted"/>
<dbReference type="CDD" id="cd00121">
    <property type="entry name" value="MATH"/>
    <property type="match status" value="1"/>
</dbReference>
<feature type="non-terminal residue" evidence="2">
    <location>
        <position position="1"/>
    </location>
</feature>
<dbReference type="AlphaFoldDB" id="A0AAV5U7P5"/>
<evidence type="ECO:0000259" key="1">
    <source>
        <dbReference type="Pfam" id="PF00917"/>
    </source>
</evidence>
<dbReference type="Gene3D" id="2.60.210.10">
    <property type="entry name" value="Apoptosis, Tumor Necrosis Factor Receptor Associated Protein 2, Chain A"/>
    <property type="match status" value="1"/>
</dbReference>
<reference evidence="2" key="1">
    <citation type="submission" date="2023-10" db="EMBL/GenBank/DDBJ databases">
        <title>Genome assembly of Pristionchus species.</title>
        <authorList>
            <person name="Yoshida K."/>
            <person name="Sommer R.J."/>
        </authorList>
    </citation>
    <scope>NUCLEOTIDE SEQUENCE</scope>
    <source>
        <strain evidence="2">RS0144</strain>
    </source>
</reference>
<dbReference type="InterPro" id="IPR002083">
    <property type="entry name" value="MATH/TRAF_dom"/>
</dbReference>
<name>A0AAV5U7P5_9BILA</name>
<dbReference type="PANTHER" id="PTHR47022:SF1">
    <property type="entry name" value="BTB AND MATH DOMAIN-CONTAINING PROTEIN 36-RELATED"/>
    <property type="match status" value="1"/>
</dbReference>
<dbReference type="SUPFAM" id="SSF49599">
    <property type="entry name" value="TRAF domain-like"/>
    <property type="match status" value="1"/>
</dbReference>
<dbReference type="InterPro" id="IPR008974">
    <property type="entry name" value="TRAF-like"/>
</dbReference>
<sequence length="157" mass="17763">DDSNIVLRWEIDNPAVSLANRKAESTVFNDGGFEWIAGVRVDQEDDDFAEFTLTCGSKIQEEWKCEADVEFVILNTNGDEVDEVKRVKFNNGELVHFPGCLMWKVLFYADYGYVNNDKVVVEYRVNIISSEGCEPAPILNLTKLASPHEKNNVTLVI</sequence>
<evidence type="ECO:0000313" key="3">
    <source>
        <dbReference type="Proteomes" id="UP001432027"/>
    </source>
</evidence>
<accession>A0AAV5U7P5</accession>
<protein>
    <recommendedName>
        <fullName evidence="1">MATH domain-containing protein</fullName>
    </recommendedName>
</protein>
<keyword evidence="3" id="KW-1185">Reference proteome</keyword>
<feature type="domain" description="MATH" evidence="1">
    <location>
        <begin position="24"/>
        <end position="127"/>
    </location>
</feature>
<feature type="non-terminal residue" evidence="2">
    <location>
        <position position="157"/>
    </location>
</feature>
<dbReference type="Proteomes" id="UP001432027">
    <property type="component" value="Unassembled WGS sequence"/>
</dbReference>
<dbReference type="EMBL" id="BTSX01000005">
    <property type="protein sequence ID" value="GMT02567.1"/>
    <property type="molecule type" value="Genomic_DNA"/>
</dbReference>
<organism evidence="2 3">
    <name type="scientific">Pristionchus entomophagus</name>
    <dbReference type="NCBI Taxonomy" id="358040"/>
    <lineage>
        <taxon>Eukaryota</taxon>
        <taxon>Metazoa</taxon>
        <taxon>Ecdysozoa</taxon>
        <taxon>Nematoda</taxon>
        <taxon>Chromadorea</taxon>
        <taxon>Rhabditida</taxon>
        <taxon>Rhabditina</taxon>
        <taxon>Diplogasteromorpha</taxon>
        <taxon>Diplogasteroidea</taxon>
        <taxon>Neodiplogasteridae</taxon>
        <taxon>Pristionchus</taxon>
    </lineage>
</organism>
<gene>
    <name evidence="2" type="ORF">PENTCL1PPCAC_24741</name>
</gene>
<dbReference type="Pfam" id="PF00917">
    <property type="entry name" value="MATH"/>
    <property type="match status" value="1"/>
</dbReference>
<evidence type="ECO:0000313" key="2">
    <source>
        <dbReference type="EMBL" id="GMT02567.1"/>
    </source>
</evidence>